<keyword evidence="2" id="KW-0501">Molybdenum cofactor biosynthesis</keyword>
<proteinExistence type="predicted"/>
<reference evidence="5" key="1">
    <citation type="submission" date="2022-09" db="EMBL/GenBank/DDBJ databases">
        <title>Haloadaptaus new haloarchaeum isolated from saline soil.</title>
        <authorList>
            <person name="Duran-Viseras A."/>
            <person name="Sanchez-Porro C."/>
            <person name="Ventosa A."/>
        </authorList>
    </citation>
    <scope>NUCLEOTIDE SEQUENCE</scope>
    <source>
        <strain evidence="5">F3-133</strain>
    </source>
</reference>
<dbReference type="InterPro" id="IPR001453">
    <property type="entry name" value="MoaB/Mog_dom"/>
</dbReference>
<dbReference type="NCBIfam" id="NF045515">
    <property type="entry name" value="Glp_gephyrin"/>
    <property type="match status" value="1"/>
</dbReference>
<comment type="pathway">
    <text evidence="1">Cofactor biosynthesis; molybdopterin biosynthesis.</text>
</comment>
<feature type="compositionally biased region" description="Basic and acidic residues" evidence="3">
    <location>
        <begin position="1"/>
        <end position="19"/>
    </location>
</feature>
<dbReference type="InterPro" id="IPR038987">
    <property type="entry name" value="MoeA-like"/>
</dbReference>
<dbReference type="NCBIfam" id="NF011068">
    <property type="entry name" value="PRK14498.1"/>
    <property type="match status" value="1"/>
</dbReference>
<evidence type="ECO:0000313" key="5">
    <source>
        <dbReference type="EMBL" id="MCX2819467.1"/>
    </source>
</evidence>
<evidence type="ECO:0000313" key="6">
    <source>
        <dbReference type="Proteomes" id="UP001149411"/>
    </source>
</evidence>
<name>A0A9Q4C5J2_9EURY</name>
<dbReference type="InterPro" id="IPR036425">
    <property type="entry name" value="MoaB/Mog-like_dom_sf"/>
</dbReference>
<dbReference type="Gene3D" id="3.40.980.10">
    <property type="entry name" value="MoaB/Mog-like domain"/>
    <property type="match status" value="1"/>
</dbReference>
<accession>A0A9Q4C5J2</accession>
<comment type="caution">
    <text evidence="5">The sequence shown here is derived from an EMBL/GenBank/DDBJ whole genome shotgun (WGS) entry which is preliminary data.</text>
</comment>
<evidence type="ECO:0000256" key="3">
    <source>
        <dbReference type="SAM" id="MobiDB-lite"/>
    </source>
</evidence>
<dbReference type="CDD" id="cd00887">
    <property type="entry name" value="MoeA"/>
    <property type="match status" value="1"/>
</dbReference>
<evidence type="ECO:0000256" key="1">
    <source>
        <dbReference type="ARBA" id="ARBA00005046"/>
    </source>
</evidence>
<dbReference type="AlphaFoldDB" id="A0A9Q4C5J2"/>
<sequence length="603" mass="62963">MRKEFRDLASTEEAARVADDLTPQRSVERVDLVGARGRTLAEDVKASVDVPGFDRSLMDGYAVRAEDTYGAGEAEPATLTVVGSVSAGEPPEVEVGEAEAAEIATGAPIPEGADAVVPVERTETDGNTVDVRKAVAPADSVMFAGSDVASGEVALRAGTTLSQREIGLAAAVGSETLPVYASPRVGVVSTGDELVRPGGALGEGQIHDVNTFSVAASVEDAGGEAVVYDHVGDDYEAMVDTMREASSDCDIVLSSGSTSASDEDVVYRVIEQEGELLLHGVALKPGRPTVFGKLDGTPFVGLPGNPISALSVFRVFVEGMLRDAAGGGEDERLRRSARVADEVRVEGGRTRLLPVGLVEDGDGTTLAYSVDKGSGATTSLTRADGIVNVEPSTNYIDEGELVEVELFGGATPPALLGAGERDGFLDSALKQHKDDVRWLPTGSVAGAQRLRDGVADVAAIGLSQEALDALGVDEAVRIRGYDRRVGYVGDPEGDVFGVLPDGYALRELFDERNPESETRVFRSERGAANAVASGKVDSAFVGEDVALDLDAGFEPSGWSSVDILVAEDRRDKDGVVAFLNSLRGAEEPDGYRVPDEAGEPLRG</sequence>
<evidence type="ECO:0000256" key="2">
    <source>
        <dbReference type="ARBA" id="ARBA00023150"/>
    </source>
</evidence>
<dbReference type="Pfam" id="PF00994">
    <property type="entry name" value="MoCF_biosynth"/>
    <property type="match status" value="1"/>
</dbReference>
<feature type="domain" description="MoaB/Mog" evidence="4">
    <location>
        <begin position="186"/>
        <end position="323"/>
    </location>
</feature>
<dbReference type="Gene3D" id="2.170.190.11">
    <property type="entry name" value="Molybdopterin biosynthesis moea protein, domain 3"/>
    <property type="match status" value="1"/>
</dbReference>
<dbReference type="EMBL" id="RKLV01000008">
    <property type="protein sequence ID" value="MCX2819467.1"/>
    <property type="molecule type" value="Genomic_DNA"/>
</dbReference>
<dbReference type="GO" id="GO:0061599">
    <property type="term" value="F:molybdopterin molybdotransferase activity"/>
    <property type="evidence" value="ECO:0007669"/>
    <property type="project" value="TreeGrafter"/>
</dbReference>
<gene>
    <name evidence="5" type="ORF">EGH25_08905</name>
</gene>
<dbReference type="InterPro" id="IPR036135">
    <property type="entry name" value="MoeA_linker/N_sf"/>
</dbReference>
<dbReference type="Pfam" id="PF03453">
    <property type="entry name" value="MoeA_N"/>
    <property type="match status" value="1"/>
</dbReference>
<dbReference type="Proteomes" id="UP001149411">
    <property type="component" value="Unassembled WGS sequence"/>
</dbReference>
<dbReference type="GO" id="GO:0006777">
    <property type="term" value="P:Mo-molybdopterin cofactor biosynthetic process"/>
    <property type="evidence" value="ECO:0007669"/>
    <property type="project" value="UniProtKB-KW"/>
</dbReference>
<protein>
    <submittedName>
        <fullName evidence="5">Molybdopterin biosynthesis protein</fullName>
    </submittedName>
</protein>
<dbReference type="InterPro" id="IPR005110">
    <property type="entry name" value="MoeA_linker/N"/>
</dbReference>
<dbReference type="Pfam" id="PF03454">
    <property type="entry name" value="MoeA_C"/>
    <property type="match status" value="1"/>
</dbReference>
<dbReference type="SMART" id="SM00852">
    <property type="entry name" value="MoCF_biosynth"/>
    <property type="match status" value="1"/>
</dbReference>
<evidence type="ECO:0000259" key="4">
    <source>
        <dbReference type="SMART" id="SM00852"/>
    </source>
</evidence>
<dbReference type="Gene3D" id="3.90.105.10">
    <property type="entry name" value="Molybdopterin biosynthesis moea protein, domain 2"/>
    <property type="match status" value="1"/>
</dbReference>
<organism evidence="5 6">
    <name type="scientific">Halorutilus salinus</name>
    <dbReference type="NCBI Taxonomy" id="2487751"/>
    <lineage>
        <taxon>Archaea</taxon>
        <taxon>Methanobacteriati</taxon>
        <taxon>Methanobacteriota</taxon>
        <taxon>Stenosarchaea group</taxon>
        <taxon>Halobacteria</taxon>
        <taxon>Halorutilales</taxon>
        <taxon>Halorutilaceae</taxon>
        <taxon>Halorutilus</taxon>
    </lineage>
</organism>
<dbReference type="RefSeq" id="WP_266087749.1">
    <property type="nucleotide sequence ID" value="NZ_RKLV01000008.1"/>
</dbReference>
<dbReference type="FunFam" id="2.170.190.11:FF:000001">
    <property type="entry name" value="Molybdopterin molybdenumtransferase"/>
    <property type="match status" value="1"/>
</dbReference>
<dbReference type="InterPro" id="IPR005111">
    <property type="entry name" value="MoeA_C_domain_IV"/>
</dbReference>
<dbReference type="SUPFAM" id="SSF53218">
    <property type="entry name" value="Molybdenum cofactor biosynthesis proteins"/>
    <property type="match status" value="1"/>
</dbReference>
<dbReference type="PANTHER" id="PTHR10192:SF5">
    <property type="entry name" value="GEPHYRIN"/>
    <property type="match status" value="1"/>
</dbReference>
<dbReference type="SUPFAM" id="SSF63882">
    <property type="entry name" value="MoeA N-terminal region -like"/>
    <property type="match status" value="1"/>
</dbReference>
<keyword evidence="6" id="KW-1185">Reference proteome</keyword>
<dbReference type="Gene3D" id="2.40.340.10">
    <property type="entry name" value="MoeA, C-terminal, domain IV"/>
    <property type="match status" value="1"/>
</dbReference>
<dbReference type="PANTHER" id="PTHR10192">
    <property type="entry name" value="MOLYBDOPTERIN BIOSYNTHESIS PROTEIN"/>
    <property type="match status" value="1"/>
</dbReference>
<dbReference type="SUPFAM" id="SSF63867">
    <property type="entry name" value="MoeA C-terminal domain-like"/>
    <property type="match status" value="1"/>
</dbReference>
<dbReference type="NCBIfam" id="TIGR00177">
    <property type="entry name" value="molyb_syn"/>
    <property type="match status" value="1"/>
</dbReference>
<dbReference type="InterPro" id="IPR008284">
    <property type="entry name" value="MoCF_biosynth_CS"/>
</dbReference>
<dbReference type="GO" id="GO:0005737">
    <property type="term" value="C:cytoplasm"/>
    <property type="evidence" value="ECO:0007669"/>
    <property type="project" value="TreeGrafter"/>
</dbReference>
<feature type="region of interest" description="Disordered" evidence="3">
    <location>
        <begin position="1"/>
        <end position="20"/>
    </location>
</feature>
<dbReference type="InterPro" id="IPR036688">
    <property type="entry name" value="MoeA_C_domain_IV_sf"/>
</dbReference>
<dbReference type="PROSITE" id="PS01079">
    <property type="entry name" value="MOCF_BIOSYNTHESIS_2"/>
    <property type="match status" value="1"/>
</dbReference>